<dbReference type="RefSeq" id="WP_377532598.1">
    <property type="nucleotide sequence ID" value="NZ_JBHTLD010000328.1"/>
</dbReference>
<evidence type="ECO:0000313" key="1">
    <source>
        <dbReference type="EMBL" id="MFD1188638.1"/>
    </source>
</evidence>
<protein>
    <submittedName>
        <fullName evidence="1">Uncharacterized protein</fullName>
    </submittedName>
</protein>
<organism evidence="1 2">
    <name type="scientific">Pontibacter rugosus</name>
    <dbReference type="NCBI Taxonomy" id="1745966"/>
    <lineage>
        <taxon>Bacteria</taxon>
        <taxon>Pseudomonadati</taxon>
        <taxon>Bacteroidota</taxon>
        <taxon>Cytophagia</taxon>
        <taxon>Cytophagales</taxon>
        <taxon>Hymenobacteraceae</taxon>
        <taxon>Pontibacter</taxon>
    </lineage>
</organism>
<dbReference type="Proteomes" id="UP001597094">
    <property type="component" value="Unassembled WGS sequence"/>
</dbReference>
<name>A0ABW3SUQ2_9BACT</name>
<proteinExistence type="predicted"/>
<reference evidence="2" key="1">
    <citation type="journal article" date="2019" name="Int. J. Syst. Evol. Microbiol.">
        <title>The Global Catalogue of Microorganisms (GCM) 10K type strain sequencing project: providing services to taxonomists for standard genome sequencing and annotation.</title>
        <authorList>
            <consortium name="The Broad Institute Genomics Platform"/>
            <consortium name="The Broad Institute Genome Sequencing Center for Infectious Disease"/>
            <person name="Wu L."/>
            <person name="Ma J."/>
        </authorList>
    </citation>
    <scope>NUCLEOTIDE SEQUENCE [LARGE SCALE GENOMIC DNA]</scope>
    <source>
        <strain evidence="2">JCM 31319</strain>
    </source>
</reference>
<evidence type="ECO:0000313" key="2">
    <source>
        <dbReference type="Proteomes" id="UP001597094"/>
    </source>
</evidence>
<accession>A0ABW3SUQ2</accession>
<comment type="caution">
    <text evidence="1">The sequence shown here is derived from an EMBL/GenBank/DDBJ whole genome shotgun (WGS) entry which is preliminary data.</text>
</comment>
<sequence>MAEVVDRHCESGWYILKLEDDTDELAKKTGTYAGQLHGGYVTTDNLPEQYRQVGQKVLVQLELNSSYGPRCVATNMLYPVVRVIEVCGTRADK</sequence>
<gene>
    <name evidence="1" type="ORF">ACFQ2O_20695</name>
</gene>
<keyword evidence="2" id="KW-1185">Reference proteome</keyword>
<dbReference type="EMBL" id="JBHTLD010000328">
    <property type="protein sequence ID" value="MFD1188638.1"/>
    <property type="molecule type" value="Genomic_DNA"/>
</dbReference>